<keyword evidence="2" id="KW-1185">Reference proteome</keyword>
<accession>A0AA92X185</accession>
<comment type="caution">
    <text evidence="1">The sequence shown here is derived from an EMBL/GenBank/DDBJ whole genome shotgun (WGS) entry which is preliminary data.</text>
</comment>
<evidence type="ECO:0000313" key="1">
    <source>
        <dbReference type="EMBL" id="RJF54053.1"/>
    </source>
</evidence>
<gene>
    <name evidence="1" type="ORF">D4100_18930</name>
</gene>
<evidence type="ECO:0000313" key="2">
    <source>
        <dbReference type="Proteomes" id="UP000284338"/>
    </source>
</evidence>
<proteinExistence type="predicted"/>
<dbReference type="AlphaFoldDB" id="A0AA92X185"/>
<reference evidence="1 2" key="1">
    <citation type="submission" date="2018-09" db="EMBL/GenBank/DDBJ databases">
        <title>Draft genome of a novel serratia sp. strain with antifungal activity.</title>
        <authorList>
            <person name="Dichmann S.I."/>
            <person name="Park B.P."/>
            <person name="Pathiraja D."/>
            <person name="Choi I.-G."/>
            <person name="Stougaard P."/>
            <person name="Hennessy R.C."/>
        </authorList>
    </citation>
    <scope>NUCLEOTIDE SEQUENCE [LARGE SCALE GENOMIC DNA]</scope>
    <source>
        <strain evidence="1 2">S40</strain>
    </source>
</reference>
<name>A0AA92X185_9GAMM</name>
<dbReference type="Proteomes" id="UP000284338">
    <property type="component" value="Unassembled WGS sequence"/>
</dbReference>
<organism evidence="1 2">
    <name type="scientific">Serratia inhibens</name>
    <dbReference type="NCBI Taxonomy" id="2338073"/>
    <lineage>
        <taxon>Bacteria</taxon>
        <taxon>Pseudomonadati</taxon>
        <taxon>Pseudomonadota</taxon>
        <taxon>Gammaproteobacteria</taxon>
        <taxon>Enterobacterales</taxon>
        <taxon>Yersiniaceae</taxon>
        <taxon>Serratia</taxon>
    </lineage>
</organism>
<protein>
    <submittedName>
        <fullName evidence="1">Uncharacterized protein</fullName>
    </submittedName>
</protein>
<dbReference type="EMBL" id="QYYG01000007">
    <property type="protein sequence ID" value="RJF54053.1"/>
    <property type="molecule type" value="Genomic_DNA"/>
</dbReference>
<sequence length="157" mass="18060">MMKKILFFMVSLVFVILLGFNKKNPSIIIGCTAEFTMMKNIGVNELKNKLNYNMNVNLFFYDNNKGFALFSGVADFSGQRYLINREVRFSYTDLDNDGLHTLKYTKIVKGHSDTTTEDLWANILDVSRNLYISLNQLPGDLYLIKSLQTPEFVCNKT</sequence>